<evidence type="ECO:0000313" key="1">
    <source>
        <dbReference type="EMBL" id="MDT0261353.1"/>
    </source>
</evidence>
<evidence type="ECO:0000313" key="2">
    <source>
        <dbReference type="Proteomes" id="UP001183176"/>
    </source>
</evidence>
<organism evidence="1 2">
    <name type="scientific">Jatrophihabitans lederbergiae</name>
    <dbReference type="NCBI Taxonomy" id="3075547"/>
    <lineage>
        <taxon>Bacteria</taxon>
        <taxon>Bacillati</taxon>
        <taxon>Actinomycetota</taxon>
        <taxon>Actinomycetes</taxon>
        <taxon>Jatrophihabitantales</taxon>
        <taxon>Jatrophihabitantaceae</taxon>
        <taxon>Jatrophihabitans</taxon>
    </lineage>
</organism>
<dbReference type="Proteomes" id="UP001183176">
    <property type="component" value="Unassembled WGS sequence"/>
</dbReference>
<dbReference type="RefSeq" id="WP_311422509.1">
    <property type="nucleotide sequence ID" value="NZ_JAVREH010000007.1"/>
</dbReference>
<name>A0ABU2JAQ1_9ACTN</name>
<protein>
    <submittedName>
        <fullName evidence="1">Uncharacterized protein</fullName>
    </submittedName>
</protein>
<keyword evidence="2" id="KW-1185">Reference proteome</keyword>
<reference evidence="2" key="1">
    <citation type="submission" date="2023-07" db="EMBL/GenBank/DDBJ databases">
        <title>30 novel species of actinomycetes from the DSMZ collection.</title>
        <authorList>
            <person name="Nouioui I."/>
        </authorList>
    </citation>
    <scope>NUCLEOTIDE SEQUENCE [LARGE SCALE GENOMIC DNA]</scope>
    <source>
        <strain evidence="2">DSM 44399</strain>
    </source>
</reference>
<comment type="caution">
    <text evidence="1">The sequence shown here is derived from an EMBL/GenBank/DDBJ whole genome shotgun (WGS) entry which is preliminary data.</text>
</comment>
<dbReference type="EMBL" id="JAVREH010000007">
    <property type="protein sequence ID" value="MDT0261353.1"/>
    <property type="molecule type" value="Genomic_DNA"/>
</dbReference>
<proteinExistence type="predicted"/>
<gene>
    <name evidence="1" type="ORF">RM423_08085</name>
</gene>
<accession>A0ABU2JAQ1</accession>
<sequence>MVVDCVAVDQLRAGRPVVADAVNDVTPARVETRRPWQPFPEPNVIIDNLGDPNVHAAAVIDWSAHAGAGSSPR</sequence>